<reference evidence="1" key="1">
    <citation type="submission" date="2014-12" db="EMBL/GenBank/DDBJ databases">
        <title>Insight into the proteome of Arion vulgaris.</title>
        <authorList>
            <person name="Aradska J."/>
            <person name="Bulat T."/>
            <person name="Smidak R."/>
            <person name="Sarate P."/>
            <person name="Gangsoo J."/>
            <person name="Sialana F."/>
            <person name="Bilban M."/>
            <person name="Lubec G."/>
        </authorList>
    </citation>
    <scope>NUCLEOTIDE SEQUENCE</scope>
    <source>
        <tissue evidence="1">Skin</tissue>
    </source>
</reference>
<dbReference type="AlphaFoldDB" id="A0A0B7A2J1"/>
<accession>A0A0B7A2J1</accession>
<protein>
    <submittedName>
        <fullName evidence="1">Uncharacterized protein</fullName>
    </submittedName>
</protein>
<evidence type="ECO:0000313" key="1">
    <source>
        <dbReference type="EMBL" id="CEK74998.1"/>
    </source>
</evidence>
<feature type="non-terminal residue" evidence="1">
    <location>
        <position position="1"/>
    </location>
</feature>
<sequence>HNQKRLGSPAGYVCTRKRAARKDRTRTSPTLIIYVSSVVGDCRTGLDSTVTYVHT</sequence>
<dbReference type="EMBL" id="HACG01028133">
    <property type="protein sequence ID" value="CEK74998.1"/>
    <property type="molecule type" value="Transcribed_RNA"/>
</dbReference>
<gene>
    <name evidence="1" type="primary">ORF93518</name>
</gene>
<organism evidence="1">
    <name type="scientific">Arion vulgaris</name>
    <dbReference type="NCBI Taxonomy" id="1028688"/>
    <lineage>
        <taxon>Eukaryota</taxon>
        <taxon>Metazoa</taxon>
        <taxon>Spiralia</taxon>
        <taxon>Lophotrochozoa</taxon>
        <taxon>Mollusca</taxon>
        <taxon>Gastropoda</taxon>
        <taxon>Heterobranchia</taxon>
        <taxon>Euthyneura</taxon>
        <taxon>Panpulmonata</taxon>
        <taxon>Eupulmonata</taxon>
        <taxon>Stylommatophora</taxon>
        <taxon>Helicina</taxon>
        <taxon>Arionoidea</taxon>
        <taxon>Arionidae</taxon>
        <taxon>Arion</taxon>
    </lineage>
</organism>
<name>A0A0B7A2J1_9EUPU</name>
<proteinExistence type="predicted"/>